<gene>
    <name evidence="1" type="ORF">EVA_08507</name>
</gene>
<dbReference type="AlphaFoldDB" id="J9G7Z8"/>
<name>J9G7Z8_9ZZZZ</name>
<accession>J9G7Z8</accession>
<protein>
    <submittedName>
        <fullName evidence="1">Secreted protein</fullName>
    </submittedName>
</protein>
<sequence>MPSLRNTSTPLRLPPCTASMCSAFASSSASMPKMRACLAVATCSPTTSTPSPPSACALPSSNSLRCSTRLLTSATPTLRPLSPPSLMSTADFLPAPRSKCRSLPRKSSRCSSTAQVGALIGATSRRPSLARYLRVRSTP</sequence>
<organism evidence="1">
    <name type="scientific">gut metagenome</name>
    <dbReference type="NCBI Taxonomy" id="749906"/>
    <lineage>
        <taxon>unclassified sequences</taxon>
        <taxon>metagenomes</taxon>
        <taxon>organismal metagenomes</taxon>
    </lineage>
</organism>
<proteinExistence type="predicted"/>
<evidence type="ECO:0000313" key="1">
    <source>
        <dbReference type="EMBL" id="EJX03387.1"/>
    </source>
</evidence>
<dbReference type="EMBL" id="AMCI01002187">
    <property type="protein sequence ID" value="EJX03387.1"/>
    <property type="molecule type" value="Genomic_DNA"/>
</dbReference>
<reference evidence="1" key="1">
    <citation type="journal article" date="2012" name="PLoS ONE">
        <title>Gene sets for utilization of primary and secondary nutrition supplies in the distal gut of endangered iberian lynx.</title>
        <authorList>
            <person name="Alcaide M."/>
            <person name="Messina E."/>
            <person name="Richter M."/>
            <person name="Bargiela R."/>
            <person name="Peplies J."/>
            <person name="Huws S.A."/>
            <person name="Newbold C.J."/>
            <person name="Golyshin P.N."/>
            <person name="Simon M.A."/>
            <person name="Lopez G."/>
            <person name="Yakimov M.M."/>
            <person name="Ferrer M."/>
        </authorList>
    </citation>
    <scope>NUCLEOTIDE SEQUENCE</scope>
</reference>
<comment type="caution">
    <text evidence="1">The sequence shown here is derived from an EMBL/GenBank/DDBJ whole genome shotgun (WGS) entry which is preliminary data.</text>
</comment>